<reference evidence="1 2" key="1">
    <citation type="submission" date="2021-06" db="EMBL/GenBank/DDBJ databases">
        <title>Caerostris darwini draft genome.</title>
        <authorList>
            <person name="Kono N."/>
            <person name="Arakawa K."/>
        </authorList>
    </citation>
    <scope>NUCLEOTIDE SEQUENCE [LARGE SCALE GENOMIC DNA]</scope>
</reference>
<dbReference type="EMBL" id="BPLQ01003280">
    <property type="protein sequence ID" value="GIX99292.1"/>
    <property type="molecule type" value="Genomic_DNA"/>
</dbReference>
<gene>
    <name evidence="1" type="ORF">CDAR_447711</name>
</gene>
<comment type="caution">
    <text evidence="1">The sequence shown here is derived from an EMBL/GenBank/DDBJ whole genome shotgun (WGS) entry which is preliminary data.</text>
</comment>
<dbReference type="AlphaFoldDB" id="A0AAV4PPH2"/>
<dbReference type="Proteomes" id="UP001054837">
    <property type="component" value="Unassembled WGS sequence"/>
</dbReference>
<protein>
    <submittedName>
        <fullName evidence="1">Uncharacterized protein</fullName>
    </submittedName>
</protein>
<organism evidence="1 2">
    <name type="scientific">Caerostris darwini</name>
    <dbReference type="NCBI Taxonomy" id="1538125"/>
    <lineage>
        <taxon>Eukaryota</taxon>
        <taxon>Metazoa</taxon>
        <taxon>Ecdysozoa</taxon>
        <taxon>Arthropoda</taxon>
        <taxon>Chelicerata</taxon>
        <taxon>Arachnida</taxon>
        <taxon>Araneae</taxon>
        <taxon>Araneomorphae</taxon>
        <taxon>Entelegynae</taxon>
        <taxon>Araneoidea</taxon>
        <taxon>Araneidae</taxon>
        <taxon>Caerostris</taxon>
    </lineage>
</organism>
<sequence>MNWNPQPLFITKHRKLKRAVTPPKLQTVCGGSGCLQNDSKPLQVYNRERALSEFASQQPTKTVAKFHHRLLPKNAPNQKHNPFLLPLNNTTPHPNLAVLTYIYPHELQVGMCRVEGWGAVYKHNERACIISAALSPIHCGRNGSWPQLKIAQFSLIAELPWEPIIWDAIWGSDGW</sequence>
<keyword evidence="2" id="KW-1185">Reference proteome</keyword>
<name>A0AAV4PPH2_9ARAC</name>
<evidence type="ECO:0000313" key="2">
    <source>
        <dbReference type="Proteomes" id="UP001054837"/>
    </source>
</evidence>
<accession>A0AAV4PPH2</accession>
<proteinExistence type="predicted"/>
<evidence type="ECO:0000313" key="1">
    <source>
        <dbReference type="EMBL" id="GIX99292.1"/>
    </source>
</evidence>